<dbReference type="EMBL" id="CP113517">
    <property type="protein sequence ID" value="WAR45404.1"/>
    <property type="molecule type" value="Genomic_DNA"/>
</dbReference>
<dbReference type="InterPro" id="IPR003329">
    <property type="entry name" value="Cytidylyl_trans"/>
</dbReference>
<dbReference type="InterPro" id="IPR020039">
    <property type="entry name" value="PseF"/>
</dbReference>
<dbReference type="CDD" id="cd02513">
    <property type="entry name" value="CMP-NeuAc_Synthase"/>
    <property type="match status" value="1"/>
</dbReference>
<dbReference type="EC" id="2.7.7.81" evidence="1"/>
<accession>A0ABY7GLN3</accession>
<organism evidence="1 2">
    <name type="scientific">Methylomonas rapida</name>
    <dbReference type="NCBI Taxonomy" id="2963939"/>
    <lineage>
        <taxon>Bacteria</taxon>
        <taxon>Pseudomonadati</taxon>
        <taxon>Pseudomonadota</taxon>
        <taxon>Gammaproteobacteria</taxon>
        <taxon>Methylococcales</taxon>
        <taxon>Methylococcaceae</taxon>
        <taxon>Methylomonas</taxon>
    </lineage>
</organism>
<keyword evidence="1" id="KW-0808">Transferase</keyword>
<sequence length="241" mass="27100">MSQQYDERMKIAVIPARGGSKRIPRKNIKNFCGKPMIAWSIEAAKASKLFDHIIVSTDDAEIAEVAKAWGAEAPFMRPAELANDFAGTGVVVKHATQWVLEHLGSVEFVCTLYATAPFVRPGDLLAGFELMVNNQKDIAFTVTSFPFPIQRAIRINAQGDISMFQPEHLMTRSQDLESAYHDAGQFYWARTAAVLNEVPAFSKAAVALILPRQQVQDIDTEEDWERAELMFKAWRQLEVER</sequence>
<proteinExistence type="predicted"/>
<evidence type="ECO:0000313" key="2">
    <source>
        <dbReference type="Proteomes" id="UP001162780"/>
    </source>
</evidence>
<evidence type="ECO:0000313" key="1">
    <source>
        <dbReference type="EMBL" id="WAR45404.1"/>
    </source>
</evidence>
<dbReference type="Pfam" id="PF02348">
    <property type="entry name" value="CTP_transf_3"/>
    <property type="match status" value="1"/>
</dbReference>
<reference evidence="1" key="1">
    <citation type="submission" date="2022-11" db="EMBL/GenBank/DDBJ databases">
        <title>Methylomonas rapida sp. nov., Carotenoid-Producing Obligate Methanotrophs with High Growth Characteristics and Biotechnological Potential.</title>
        <authorList>
            <person name="Tikhonova E.N."/>
            <person name="Suleimanov R.Z."/>
            <person name="Miroshnikov K."/>
            <person name="Oshkin I.Y."/>
            <person name="Belova S.E."/>
            <person name="Danilova O.V."/>
            <person name="Ashikhmin A."/>
            <person name="Konopkin A."/>
            <person name="But S.Y."/>
            <person name="Khmelenina V.N."/>
            <person name="Kuznetsov N."/>
            <person name="Pimenov N.V."/>
            <person name="Dedysh S.N."/>
        </authorList>
    </citation>
    <scope>NUCLEOTIDE SEQUENCE</scope>
    <source>
        <strain evidence="1">MP1</strain>
    </source>
</reference>
<dbReference type="Gene3D" id="3.90.550.10">
    <property type="entry name" value="Spore Coat Polysaccharide Biosynthesis Protein SpsA, Chain A"/>
    <property type="match status" value="1"/>
</dbReference>
<name>A0ABY7GLN3_9GAMM</name>
<gene>
    <name evidence="1" type="primary">pseF</name>
    <name evidence="1" type="ORF">NM686_002525</name>
</gene>
<dbReference type="Proteomes" id="UP001162780">
    <property type="component" value="Chromosome"/>
</dbReference>
<protein>
    <submittedName>
        <fullName evidence="1">Pseudaminic acid cytidylyltransferase</fullName>
        <ecNumber evidence="1">2.7.7.81</ecNumber>
    </submittedName>
</protein>
<dbReference type="PANTHER" id="PTHR21485:SF6">
    <property type="entry name" value="N-ACYLNEURAMINATE CYTIDYLYLTRANSFERASE-RELATED"/>
    <property type="match status" value="1"/>
</dbReference>
<dbReference type="RefSeq" id="WP_269022294.1">
    <property type="nucleotide sequence ID" value="NZ_CP113517.1"/>
</dbReference>
<dbReference type="SUPFAM" id="SSF53448">
    <property type="entry name" value="Nucleotide-diphospho-sugar transferases"/>
    <property type="match status" value="1"/>
</dbReference>
<dbReference type="InterPro" id="IPR050793">
    <property type="entry name" value="CMP-NeuNAc_synthase"/>
</dbReference>
<keyword evidence="1" id="KW-0548">Nucleotidyltransferase</keyword>
<dbReference type="PANTHER" id="PTHR21485">
    <property type="entry name" value="HAD SUPERFAMILY MEMBERS CMAS AND KDSC"/>
    <property type="match status" value="1"/>
</dbReference>
<dbReference type="InterPro" id="IPR029044">
    <property type="entry name" value="Nucleotide-diphossugar_trans"/>
</dbReference>
<dbReference type="GO" id="GO:0016779">
    <property type="term" value="F:nucleotidyltransferase activity"/>
    <property type="evidence" value="ECO:0007669"/>
    <property type="project" value="UniProtKB-KW"/>
</dbReference>
<dbReference type="NCBIfam" id="TIGR03584">
    <property type="entry name" value="PseF"/>
    <property type="match status" value="1"/>
</dbReference>
<keyword evidence="2" id="KW-1185">Reference proteome</keyword>